<feature type="region of interest" description="Disordered" evidence="2">
    <location>
        <begin position="455"/>
        <end position="509"/>
    </location>
</feature>
<dbReference type="PANTHER" id="PTHR11439">
    <property type="entry name" value="GAG-POL-RELATED RETROTRANSPOSON"/>
    <property type="match status" value="1"/>
</dbReference>
<dbReference type="InterPro" id="IPR001584">
    <property type="entry name" value="Integrase_cat-core"/>
</dbReference>
<protein>
    <submittedName>
        <fullName evidence="4">Copia protein</fullName>
    </submittedName>
</protein>
<dbReference type="CDD" id="cd09272">
    <property type="entry name" value="RNase_HI_RT_Ty1"/>
    <property type="match status" value="1"/>
</dbReference>
<feature type="coiled-coil region" evidence="1">
    <location>
        <begin position="317"/>
        <end position="344"/>
    </location>
</feature>
<evidence type="ECO:0000256" key="1">
    <source>
        <dbReference type="SAM" id="Coils"/>
    </source>
</evidence>
<reference evidence="4" key="1">
    <citation type="journal article" date="2019" name="Sci. Rep.">
        <title>Draft genome of Tanacetum cinerariifolium, the natural source of mosquito coil.</title>
        <authorList>
            <person name="Yamashiro T."/>
            <person name="Shiraishi A."/>
            <person name="Satake H."/>
            <person name="Nakayama K."/>
        </authorList>
    </citation>
    <scope>NUCLEOTIDE SEQUENCE</scope>
</reference>
<evidence type="ECO:0000256" key="2">
    <source>
        <dbReference type="SAM" id="MobiDB-lite"/>
    </source>
</evidence>
<sequence>MLLMQAQENGVILDEEQLLFIADGPDNTFDDDVDEPLVQDLALNVDQVFQADQCDAFDYDVDEALTAQTMFMENLSSADPIYDEDGPSYDLDILYEVQDQDNYIDSVGEHHEIHKMQNDVQQNYVVDSNAEYTSDSNIIPYEQYVKNNIELVVQRNVSFVPNGTLMMIINDMHEQAAQFIYANEQNKVVNESLTTELARYKEQVKIYEKGQGGRGFEETKECYQIEVISFFKTVKEHFEGIQTTLIKEVKEIKEIFEQMQAEVEQNAMDKQCGVIERKNLLIENENLIADCLSNELLYSVMSFVNTVSRFSEMHAAYTVEQARNVDLEAEISKLKNKIQKDDHSEMIKRFSNLELKEKMKCVTMNIVKPKVLAPGMYAIDVEPILPHNRNNREVHLDYLKHLTKSVETLREIVKEARIEKPLDNALECACLYTKRSQELLEYVIGTCLKEFRVNSSTEASGSKPRSNTKNNRILPDKSDNKKKVEDHPRNNKSNLKQENRVDSSISSKRTWKPTRKKVTLGEQCLLTRLFKTYDEESLTTQELCDHFGAIMGYGNYIIGDSVIYMVYYMEELGHNLFSVGKFCDSDLEVAFRKHSCYVRDVDGVELLKDNGTEFINQVLTGFYESVGITHQKSISRTLKQNGVVERRNRTLMEAAQTMLIFSKALIVERLVPPAPVVQVLVVSAGTPSSTTIDQDAHSKSHSPSSSKLQAPILHQVARIEAIKIFIANAASKNMTIYQMDVKTAFLNGKLKEEVYVSQPEGFVDLDHPTHVYRPKKTLYGLKQALRVWYDTLSRRTINMGRWYPKDTAMALTAYEDADHVCYQDTRRSTSGSAKFLGDKLVSWSSKNQKSTAISIIEAEYIAMSGCWAQILWMRSQLTDYGFAFNSIPLYYDNKSAIALCCNNVQHSRSKYIDIRYHFLREQVENGVVELYFMTTYYQLANIFTKALPRERFEFLLLQLGIKSMSLETLKRLQEGEDE</sequence>
<dbReference type="Gene3D" id="3.30.420.10">
    <property type="entry name" value="Ribonuclease H-like superfamily/Ribonuclease H"/>
    <property type="match status" value="1"/>
</dbReference>
<dbReference type="EMBL" id="BKCJ010000070">
    <property type="protein sequence ID" value="GEU29463.1"/>
    <property type="molecule type" value="Genomic_DNA"/>
</dbReference>
<feature type="compositionally biased region" description="Polar residues" evidence="2">
    <location>
        <begin position="455"/>
        <end position="471"/>
    </location>
</feature>
<dbReference type="GO" id="GO:0015074">
    <property type="term" value="P:DNA integration"/>
    <property type="evidence" value="ECO:0007669"/>
    <property type="project" value="InterPro"/>
</dbReference>
<evidence type="ECO:0000313" key="4">
    <source>
        <dbReference type="EMBL" id="GEU29463.1"/>
    </source>
</evidence>
<dbReference type="SUPFAM" id="SSF53098">
    <property type="entry name" value="Ribonuclease H-like"/>
    <property type="match status" value="1"/>
</dbReference>
<feature type="domain" description="Integrase catalytic" evidence="3">
    <location>
        <begin position="606"/>
        <end position="711"/>
    </location>
</feature>
<proteinExistence type="predicted"/>
<dbReference type="AlphaFoldDB" id="A0A699GID8"/>
<dbReference type="Pfam" id="PF07727">
    <property type="entry name" value="RVT_2"/>
    <property type="match status" value="1"/>
</dbReference>
<dbReference type="PANTHER" id="PTHR11439:SF483">
    <property type="entry name" value="PEPTIDE SYNTHASE GLIP-LIKE, PUTATIVE (AFU_ORTHOLOGUE AFUA_3G12920)-RELATED"/>
    <property type="match status" value="1"/>
</dbReference>
<dbReference type="InterPro" id="IPR036397">
    <property type="entry name" value="RNaseH_sf"/>
</dbReference>
<dbReference type="InterPro" id="IPR012337">
    <property type="entry name" value="RNaseH-like_sf"/>
</dbReference>
<dbReference type="InterPro" id="IPR013103">
    <property type="entry name" value="RVT_2"/>
</dbReference>
<accession>A0A699GID8</accession>
<name>A0A699GID8_TANCI</name>
<dbReference type="GO" id="GO:0003676">
    <property type="term" value="F:nucleic acid binding"/>
    <property type="evidence" value="ECO:0007669"/>
    <property type="project" value="InterPro"/>
</dbReference>
<organism evidence="4">
    <name type="scientific">Tanacetum cinerariifolium</name>
    <name type="common">Dalmatian daisy</name>
    <name type="synonym">Chrysanthemum cinerariifolium</name>
    <dbReference type="NCBI Taxonomy" id="118510"/>
    <lineage>
        <taxon>Eukaryota</taxon>
        <taxon>Viridiplantae</taxon>
        <taxon>Streptophyta</taxon>
        <taxon>Embryophyta</taxon>
        <taxon>Tracheophyta</taxon>
        <taxon>Spermatophyta</taxon>
        <taxon>Magnoliopsida</taxon>
        <taxon>eudicotyledons</taxon>
        <taxon>Gunneridae</taxon>
        <taxon>Pentapetalae</taxon>
        <taxon>asterids</taxon>
        <taxon>campanulids</taxon>
        <taxon>Asterales</taxon>
        <taxon>Asteraceae</taxon>
        <taxon>Asteroideae</taxon>
        <taxon>Anthemideae</taxon>
        <taxon>Anthemidinae</taxon>
        <taxon>Tanacetum</taxon>
    </lineage>
</organism>
<evidence type="ECO:0000259" key="3">
    <source>
        <dbReference type="PROSITE" id="PS50994"/>
    </source>
</evidence>
<keyword evidence="1" id="KW-0175">Coiled coil</keyword>
<feature type="compositionally biased region" description="Basic and acidic residues" evidence="2">
    <location>
        <begin position="474"/>
        <end position="501"/>
    </location>
</feature>
<comment type="caution">
    <text evidence="4">The sequence shown here is derived from an EMBL/GenBank/DDBJ whole genome shotgun (WGS) entry which is preliminary data.</text>
</comment>
<gene>
    <name evidence="4" type="ORF">Tci_001441</name>
</gene>
<dbReference type="PROSITE" id="PS50994">
    <property type="entry name" value="INTEGRASE"/>
    <property type="match status" value="1"/>
</dbReference>